<sequence>MIAPLLRLGLMTSFLIKYKKLIVLTLVIIIFITLIHYIHLDLKEYFNSQDLTQYLGYALLAKWLCIISTLLGYIWGFKYLLKPNHSQPNIKQSSNTSVPDPNIADMKNDPFEAIRHKAKLRSRSDFVLETKKKNKH</sequence>
<keyword evidence="1" id="KW-1133">Transmembrane helix</keyword>
<protein>
    <submittedName>
        <fullName evidence="2">Uncharacterized protein</fullName>
    </submittedName>
</protein>
<evidence type="ECO:0000313" key="2">
    <source>
        <dbReference type="EMBL" id="KMT66462.1"/>
    </source>
</evidence>
<feature type="transmembrane region" description="Helical" evidence="1">
    <location>
        <begin position="21"/>
        <end position="40"/>
    </location>
</feature>
<dbReference type="RefSeq" id="WP_048689294.1">
    <property type="nucleotide sequence ID" value="NZ_KQ130483.1"/>
</dbReference>
<evidence type="ECO:0000256" key="1">
    <source>
        <dbReference type="SAM" id="Phobius"/>
    </source>
</evidence>
<dbReference type="STRING" id="1513271.XM47_02655"/>
<dbReference type="EMBL" id="LAZL01000003">
    <property type="protein sequence ID" value="KMT66462.1"/>
    <property type="molecule type" value="Genomic_DNA"/>
</dbReference>
<dbReference type="Proteomes" id="UP000037600">
    <property type="component" value="Unassembled WGS sequence"/>
</dbReference>
<feature type="transmembrane region" description="Helical" evidence="1">
    <location>
        <begin position="60"/>
        <end position="81"/>
    </location>
</feature>
<gene>
    <name evidence="2" type="ORF">XM47_02655</name>
</gene>
<comment type="caution">
    <text evidence="2">The sequence shown here is derived from an EMBL/GenBank/DDBJ whole genome shotgun (WGS) entry which is preliminary data.</text>
</comment>
<accession>A0A0J8GUN4</accession>
<proteinExistence type="predicted"/>
<reference evidence="2 3" key="1">
    <citation type="submission" date="2015-04" db="EMBL/GenBank/DDBJ databases">
        <title>Draft Genome Sequence of the Novel Agar-Digesting Marine Bacterium Q1.</title>
        <authorList>
            <person name="Li Y."/>
            <person name="Li D."/>
            <person name="Chen G."/>
            <person name="Du Z."/>
        </authorList>
    </citation>
    <scope>NUCLEOTIDE SEQUENCE [LARGE SCALE GENOMIC DNA]</scope>
    <source>
        <strain evidence="2 3">Q1</strain>
    </source>
</reference>
<keyword evidence="1" id="KW-0472">Membrane</keyword>
<name>A0A0J8GUN4_9ALTE</name>
<keyword evidence="1" id="KW-0812">Transmembrane</keyword>
<dbReference type="OrthoDB" id="6387033at2"/>
<keyword evidence="3" id="KW-1185">Reference proteome</keyword>
<evidence type="ECO:0000313" key="3">
    <source>
        <dbReference type="Proteomes" id="UP000037600"/>
    </source>
</evidence>
<dbReference type="AlphaFoldDB" id="A0A0J8GUN4"/>
<organism evidence="2 3">
    <name type="scientific">Catenovulum maritimum</name>
    <dbReference type="NCBI Taxonomy" id="1513271"/>
    <lineage>
        <taxon>Bacteria</taxon>
        <taxon>Pseudomonadati</taxon>
        <taxon>Pseudomonadota</taxon>
        <taxon>Gammaproteobacteria</taxon>
        <taxon>Alteromonadales</taxon>
        <taxon>Alteromonadaceae</taxon>
        <taxon>Catenovulum</taxon>
    </lineage>
</organism>